<gene>
    <name evidence="1" type="ORF">UFOPK1537_00352</name>
</gene>
<sequence>MIPSSLRLEKAESLIVVEIRRALETSISTAIETAAKDAMFKIKKI</sequence>
<proteinExistence type="predicted"/>
<dbReference type="EMBL" id="CAEZSX010000036">
    <property type="protein sequence ID" value="CAB4551593.1"/>
    <property type="molecule type" value="Genomic_DNA"/>
</dbReference>
<evidence type="ECO:0000313" key="1">
    <source>
        <dbReference type="EMBL" id="CAB4551593.1"/>
    </source>
</evidence>
<reference evidence="1" key="1">
    <citation type="submission" date="2020-05" db="EMBL/GenBank/DDBJ databases">
        <authorList>
            <person name="Chiriac C."/>
            <person name="Salcher M."/>
            <person name="Ghai R."/>
            <person name="Kavagutti S V."/>
        </authorList>
    </citation>
    <scope>NUCLEOTIDE SEQUENCE</scope>
</reference>
<name>A0A6J6CNB6_9ZZZZ</name>
<protein>
    <submittedName>
        <fullName evidence="1">Unannotated protein</fullName>
    </submittedName>
</protein>
<dbReference type="AlphaFoldDB" id="A0A6J6CNB6"/>
<organism evidence="1">
    <name type="scientific">freshwater metagenome</name>
    <dbReference type="NCBI Taxonomy" id="449393"/>
    <lineage>
        <taxon>unclassified sequences</taxon>
        <taxon>metagenomes</taxon>
        <taxon>ecological metagenomes</taxon>
    </lineage>
</organism>
<accession>A0A6J6CNB6</accession>